<evidence type="ECO:0000313" key="2">
    <source>
        <dbReference type="Proteomes" id="UP000050794"/>
    </source>
</evidence>
<evidence type="ECO:0000313" key="1">
    <source>
        <dbReference type="EMBL" id="VDM38157.1"/>
    </source>
</evidence>
<protein>
    <submittedName>
        <fullName evidence="3">Transposase</fullName>
    </submittedName>
</protein>
<dbReference type="Proteomes" id="UP000050794">
    <property type="component" value="Unassembled WGS sequence"/>
</dbReference>
<gene>
    <name evidence="1" type="ORF">TCNE_LOCUS6836</name>
</gene>
<accession>A0A183UEB6</accession>
<reference evidence="3" key="1">
    <citation type="submission" date="2016-06" db="UniProtKB">
        <authorList>
            <consortium name="WormBaseParasite"/>
        </authorList>
    </citation>
    <scope>IDENTIFICATION</scope>
</reference>
<dbReference type="AlphaFoldDB" id="A0A183UEB6"/>
<name>A0A183UEB6_TOXCA</name>
<dbReference type="WBParaSite" id="TCNE_0000683601-mRNA-1">
    <property type="protein sequence ID" value="TCNE_0000683601-mRNA-1"/>
    <property type="gene ID" value="TCNE_0000683601"/>
</dbReference>
<reference evidence="1 2" key="2">
    <citation type="submission" date="2018-11" db="EMBL/GenBank/DDBJ databases">
        <authorList>
            <consortium name="Pathogen Informatics"/>
        </authorList>
    </citation>
    <scope>NUCLEOTIDE SEQUENCE [LARGE SCALE GENOMIC DNA]</scope>
</reference>
<proteinExistence type="predicted"/>
<organism evidence="2 3">
    <name type="scientific">Toxocara canis</name>
    <name type="common">Canine roundworm</name>
    <dbReference type="NCBI Taxonomy" id="6265"/>
    <lineage>
        <taxon>Eukaryota</taxon>
        <taxon>Metazoa</taxon>
        <taxon>Ecdysozoa</taxon>
        <taxon>Nematoda</taxon>
        <taxon>Chromadorea</taxon>
        <taxon>Rhabditida</taxon>
        <taxon>Spirurina</taxon>
        <taxon>Ascaridomorpha</taxon>
        <taxon>Ascaridoidea</taxon>
        <taxon>Toxocaridae</taxon>
        <taxon>Toxocara</taxon>
    </lineage>
</organism>
<evidence type="ECO:0000313" key="3">
    <source>
        <dbReference type="WBParaSite" id="TCNE_0000683601-mRNA-1"/>
    </source>
</evidence>
<sequence length="67" mass="7503">MRASERVVGATFYYSPTEEAFGVADSFLLAHSNVPEKQQEAGQLFSQHDSNGRYRNCGNTIEKYGEL</sequence>
<dbReference type="EMBL" id="UYWY01019563">
    <property type="protein sequence ID" value="VDM38157.1"/>
    <property type="molecule type" value="Genomic_DNA"/>
</dbReference>
<keyword evidence="2" id="KW-1185">Reference proteome</keyword>